<feature type="region of interest" description="Disordered" evidence="1">
    <location>
        <begin position="195"/>
        <end position="223"/>
    </location>
</feature>
<comment type="caution">
    <text evidence="3">The sequence shown here is derived from an EMBL/GenBank/DDBJ whole genome shotgun (WGS) entry which is preliminary data.</text>
</comment>
<dbReference type="AlphaFoldDB" id="A0A553RE46"/>
<reference evidence="3 4" key="1">
    <citation type="journal article" date="2019" name="Sci. Data">
        <title>Hybrid genome assembly and annotation of Danionella translucida.</title>
        <authorList>
            <person name="Kadobianskyi M."/>
            <person name="Schulze L."/>
            <person name="Schuelke M."/>
            <person name="Judkewitz B."/>
        </authorList>
    </citation>
    <scope>NUCLEOTIDE SEQUENCE [LARGE SCALE GENOMIC DNA]</scope>
    <source>
        <strain evidence="3 4">Bolton</strain>
    </source>
</reference>
<protein>
    <recommendedName>
        <fullName evidence="2">CAP-Gly domain-containing protein</fullName>
    </recommendedName>
</protein>
<dbReference type="SUPFAM" id="SSF74924">
    <property type="entry name" value="Cap-Gly domain"/>
    <property type="match status" value="1"/>
</dbReference>
<dbReference type="Proteomes" id="UP000316079">
    <property type="component" value="Unassembled WGS sequence"/>
</dbReference>
<feature type="compositionally biased region" description="Low complexity" evidence="1">
    <location>
        <begin position="56"/>
        <end position="70"/>
    </location>
</feature>
<proteinExistence type="predicted"/>
<name>A0A553RE46_9TELE</name>
<dbReference type="InterPro" id="IPR036859">
    <property type="entry name" value="CAP-Gly_dom_sf"/>
</dbReference>
<gene>
    <name evidence="3" type="ORF">DNTS_020947</name>
</gene>
<evidence type="ECO:0000313" key="3">
    <source>
        <dbReference type="EMBL" id="TRZ00442.1"/>
    </source>
</evidence>
<feature type="non-terminal residue" evidence="3">
    <location>
        <position position="1"/>
    </location>
</feature>
<evidence type="ECO:0000256" key="1">
    <source>
        <dbReference type="SAM" id="MobiDB-lite"/>
    </source>
</evidence>
<dbReference type="Pfam" id="PF01302">
    <property type="entry name" value="CAP_GLY"/>
    <property type="match status" value="1"/>
</dbReference>
<feature type="domain" description="CAP-Gly" evidence="2">
    <location>
        <begin position="385"/>
        <end position="404"/>
    </location>
</feature>
<dbReference type="PROSITE" id="PS50245">
    <property type="entry name" value="CAP_GLY_2"/>
    <property type="match status" value="1"/>
</dbReference>
<feature type="region of interest" description="Disordered" evidence="1">
    <location>
        <begin position="1"/>
        <end position="27"/>
    </location>
</feature>
<evidence type="ECO:0000313" key="4">
    <source>
        <dbReference type="Proteomes" id="UP000316079"/>
    </source>
</evidence>
<dbReference type="OrthoDB" id="8963665at2759"/>
<feature type="compositionally biased region" description="Polar residues" evidence="1">
    <location>
        <begin position="293"/>
        <end position="317"/>
    </location>
</feature>
<dbReference type="STRING" id="623744.A0A553RE46"/>
<dbReference type="EMBL" id="SRMA01024420">
    <property type="protein sequence ID" value="TRZ00442.1"/>
    <property type="molecule type" value="Genomic_DNA"/>
</dbReference>
<dbReference type="Gene3D" id="2.30.30.190">
    <property type="entry name" value="CAP Gly-rich-like domain"/>
    <property type="match status" value="1"/>
</dbReference>
<feature type="compositionally biased region" description="Polar residues" evidence="1">
    <location>
        <begin position="89"/>
        <end position="103"/>
    </location>
</feature>
<feature type="region of interest" description="Disordered" evidence="1">
    <location>
        <begin position="46"/>
        <end position="126"/>
    </location>
</feature>
<dbReference type="SMART" id="SM01052">
    <property type="entry name" value="CAP_GLY"/>
    <property type="match status" value="1"/>
</dbReference>
<keyword evidence="4" id="KW-1185">Reference proteome</keyword>
<organism evidence="3 4">
    <name type="scientific">Danionella cerebrum</name>
    <dbReference type="NCBI Taxonomy" id="2873325"/>
    <lineage>
        <taxon>Eukaryota</taxon>
        <taxon>Metazoa</taxon>
        <taxon>Chordata</taxon>
        <taxon>Craniata</taxon>
        <taxon>Vertebrata</taxon>
        <taxon>Euteleostomi</taxon>
        <taxon>Actinopterygii</taxon>
        <taxon>Neopterygii</taxon>
        <taxon>Teleostei</taxon>
        <taxon>Ostariophysi</taxon>
        <taxon>Cypriniformes</taxon>
        <taxon>Danionidae</taxon>
        <taxon>Danioninae</taxon>
        <taxon>Danionella</taxon>
    </lineage>
</organism>
<sequence>DSQSSEDREMLARVAASAENPKSSDNEAAIEKYLRSVLAEVAVKEHLAGKGKGSRRSLSSPSVHRLSGSRQDLSLSSVLDDNKNRWESQQDIFGTSSGFSKTLTRPSRPPTPPTQSQDPEQGFSGLAASCISPVKALVPQMPKLLKSLFPVRDEKKELRPSPNSQQHMPRIMMQTANSPDEGRVRTEPVAVMWKSPASERQSDVPDAPSSLHDPHDLPLSPISEASSGYFSTSVSTATLSDVSIACGELTPSSSTQLGPVASRQKGEDSDECMPTTLVAPVEAGLRSDRRNGVANSQQDTQLNINPPVASSTSSDNPFSFQKVKPNELRSFSSILGSGGGKAATNSLEKLEIAFEDEEPKELAWLKVGGRVTVGTSKSGTVRFIGPTHFSEGIWVGVELDTPSG</sequence>
<feature type="compositionally biased region" description="Basic and acidic residues" evidence="1">
    <location>
        <begin position="1"/>
        <end position="11"/>
    </location>
</feature>
<feature type="region of interest" description="Disordered" evidence="1">
    <location>
        <begin position="249"/>
        <end position="317"/>
    </location>
</feature>
<evidence type="ECO:0000259" key="2">
    <source>
        <dbReference type="PROSITE" id="PS50245"/>
    </source>
</evidence>
<accession>A0A553RE46</accession>
<dbReference type="InterPro" id="IPR000938">
    <property type="entry name" value="CAP-Gly_domain"/>
</dbReference>